<protein>
    <submittedName>
        <fullName evidence="1">Uncharacterized protein</fullName>
    </submittedName>
</protein>
<evidence type="ECO:0000313" key="1">
    <source>
        <dbReference type="EMBL" id="KAB1859948.1"/>
    </source>
</evidence>
<name>A0A5N4WU84_9GAMM</name>
<comment type="caution">
    <text evidence="1">The sequence shown here is derived from an EMBL/GenBank/DDBJ whole genome shotgun (WGS) entry which is preliminary data.</text>
</comment>
<reference evidence="1 2" key="1">
    <citation type="submission" date="2019-09" db="EMBL/GenBank/DDBJ databases">
        <title>Draft genome sequence of Acinetobacter tandoii W4-4-4 isolated from environmental water sample.</title>
        <authorList>
            <person name="Wee S.K."/>
            <person name="Yan B."/>
            <person name="Mustaffa S.B."/>
            <person name="Yap E.P.H."/>
        </authorList>
    </citation>
    <scope>NUCLEOTIDE SEQUENCE [LARGE SCALE GENOMIC DNA]</scope>
    <source>
        <strain evidence="1 2">W4-4-4</strain>
    </source>
</reference>
<proteinExistence type="predicted"/>
<dbReference type="RefSeq" id="WP_151503860.1">
    <property type="nucleotide sequence ID" value="NZ_VXLD01000001.1"/>
</dbReference>
<sequence length="360" mass="41712">MTSAVSDPIIATSELKKSVRHDIPVTFHEIYFAPIKKPKQKLSGEPKSLLKFEDIITLIMDYDYQTVELESRERYTYNFSGIRQNKKGIYECVINCDDSQAEDVIKHNKKKRKTEIVSFDVDESHLIRAHVLFLPLDQTEGVCARMLIEGNRKISEQIVRLLLQKILDKIDSENFQPDFFQEDYAGTIPNGHTNYQMKFAIKAKTDPVTDQEFVKQLEAGNFYHIVISEKNITKVHSEAPFLNETLQSIQLKPVFTDGNKGLKTIYSGLKRVAKKRFGTDTSKATKEITYKLCYPEGSHKRTVSFNPTDEHVSDFATKRKWINKFERQNKSQDSTFDNDLCRRMTNMFRDEVDDHDSTDI</sequence>
<dbReference type="EMBL" id="VXLD01000001">
    <property type="protein sequence ID" value="KAB1859948.1"/>
    <property type="molecule type" value="Genomic_DNA"/>
</dbReference>
<dbReference type="Proteomes" id="UP000325788">
    <property type="component" value="Unassembled WGS sequence"/>
</dbReference>
<dbReference type="AlphaFoldDB" id="A0A5N4WU84"/>
<evidence type="ECO:0000313" key="2">
    <source>
        <dbReference type="Proteomes" id="UP000325788"/>
    </source>
</evidence>
<organism evidence="1 2">
    <name type="scientific">Acinetobacter tandoii</name>
    <dbReference type="NCBI Taxonomy" id="202954"/>
    <lineage>
        <taxon>Bacteria</taxon>
        <taxon>Pseudomonadati</taxon>
        <taxon>Pseudomonadota</taxon>
        <taxon>Gammaproteobacteria</taxon>
        <taxon>Moraxellales</taxon>
        <taxon>Moraxellaceae</taxon>
        <taxon>Acinetobacter</taxon>
    </lineage>
</organism>
<accession>A0A5N4WU84</accession>
<gene>
    <name evidence="1" type="ORF">F4W09_02160</name>
</gene>